<dbReference type="InterPro" id="IPR002204">
    <property type="entry name" value="3-OH-isobutyrate_DH-rel_CS"/>
</dbReference>
<feature type="active site" evidence="4">
    <location>
        <position position="175"/>
    </location>
</feature>
<evidence type="ECO:0000256" key="2">
    <source>
        <dbReference type="ARBA" id="ARBA00023002"/>
    </source>
</evidence>
<sequence length="291" mass="30926">MDKSTTTIGFIGLGVMGQSMAGHLIDGGYSLVVYNRTKEKANALLEKGAKWADTVADVAKQANVIITIVGYPKDVEEVYLGAEGLIPNAKEGTYFIDMTTSSPSLAARIYDEAKSRGMHSLDAPVSGGDIGAREARLSIMVGGDQAAFDAVKPIFELMGQNIVLQGAAGAGQHTKQCNQIALASTLMGAVESMIYAKKAGLDPIRVLESIETGAAGSWQLSNLAPKMTSGDFDPGFYIKHFIKDMVIGLEAAKEMGAELPGLELMKANNDKLAEMGHEDLGTQALYKLYDK</sequence>
<evidence type="ECO:0000256" key="3">
    <source>
        <dbReference type="ARBA" id="ARBA00023027"/>
    </source>
</evidence>
<keyword evidence="8" id="KW-1185">Reference proteome</keyword>
<dbReference type="Gene3D" id="1.10.1040.10">
    <property type="entry name" value="N-(1-d-carboxylethyl)-l-norvaline Dehydrogenase, domain 2"/>
    <property type="match status" value="1"/>
</dbReference>
<dbReference type="InterPro" id="IPR036291">
    <property type="entry name" value="NAD(P)-bd_dom_sf"/>
</dbReference>
<dbReference type="InterPro" id="IPR029154">
    <property type="entry name" value="HIBADH-like_NADP-bd"/>
</dbReference>
<dbReference type="OrthoDB" id="9786703at2"/>
<organism evidence="7 8">
    <name type="scientific">Ammoniphilus oxalaticus</name>
    <dbReference type="NCBI Taxonomy" id="66863"/>
    <lineage>
        <taxon>Bacteria</taxon>
        <taxon>Bacillati</taxon>
        <taxon>Bacillota</taxon>
        <taxon>Bacilli</taxon>
        <taxon>Bacillales</taxon>
        <taxon>Paenibacillaceae</taxon>
        <taxon>Aneurinibacillus group</taxon>
        <taxon>Ammoniphilus</taxon>
    </lineage>
</organism>
<comment type="similarity">
    <text evidence="1">Belongs to the HIBADH-related family.</text>
</comment>
<evidence type="ECO:0000259" key="5">
    <source>
        <dbReference type="Pfam" id="PF03446"/>
    </source>
</evidence>
<dbReference type="GO" id="GO:0051287">
    <property type="term" value="F:NAD binding"/>
    <property type="evidence" value="ECO:0007669"/>
    <property type="project" value="InterPro"/>
</dbReference>
<dbReference type="Pfam" id="PF14833">
    <property type="entry name" value="NAD_binding_11"/>
    <property type="match status" value="1"/>
</dbReference>
<keyword evidence="2" id="KW-0560">Oxidoreductase</keyword>
<evidence type="ECO:0000313" key="8">
    <source>
        <dbReference type="Proteomes" id="UP000284219"/>
    </source>
</evidence>
<dbReference type="PANTHER" id="PTHR43060:SF15">
    <property type="entry name" value="3-HYDROXYISOBUTYRATE DEHYDROGENASE-LIKE 1, MITOCHONDRIAL-RELATED"/>
    <property type="match status" value="1"/>
</dbReference>
<dbReference type="Pfam" id="PF03446">
    <property type="entry name" value="NAD_binding_2"/>
    <property type="match status" value="1"/>
</dbReference>
<dbReference type="InterPro" id="IPR013328">
    <property type="entry name" value="6PGD_dom2"/>
</dbReference>
<protein>
    <submittedName>
        <fullName evidence="7">Oxidoreductase</fullName>
    </submittedName>
</protein>
<gene>
    <name evidence="7" type="ORF">BEP19_16370</name>
</gene>
<dbReference type="PROSITE" id="PS00895">
    <property type="entry name" value="3_HYDROXYISOBUT_DH"/>
    <property type="match status" value="1"/>
</dbReference>
<dbReference type="InterPro" id="IPR015815">
    <property type="entry name" value="HIBADH-related"/>
</dbReference>
<accession>A0A419SQJ4</accession>
<name>A0A419SQJ4_9BACL</name>
<dbReference type="GO" id="GO:0016491">
    <property type="term" value="F:oxidoreductase activity"/>
    <property type="evidence" value="ECO:0007669"/>
    <property type="project" value="UniProtKB-KW"/>
</dbReference>
<comment type="caution">
    <text evidence="7">The sequence shown here is derived from an EMBL/GenBank/DDBJ whole genome shotgun (WGS) entry which is preliminary data.</text>
</comment>
<dbReference type="SUPFAM" id="SSF51735">
    <property type="entry name" value="NAD(P)-binding Rossmann-fold domains"/>
    <property type="match status" value="1"/>
</dbReference>
<reference evidence="7 8" key="1">
    <citation type="submission" date="2016-08" db="EMBL/GenBank/DDBJ databases">
        <title>Novel Firmicute Genomes.</title>
        <authorList>
            <person name="Poppleton D.I."/>
            <person name="Gribaldo S."/>
        </authorList>
    </citation>
    <scope>NUCLEOTIDE SEQUENCE [LARGE SCALE GENOMIC DNA]</scope>
    <source>
        <strain evidence="7 8">RAOx-1</strain>
    </source>
</reference>
<dbReference type="InterPro" id="IPR008927">
    <property type="entry name" value="6-PGluconate_DH-like_C_sf"/>
</dbReference>
<evidence type="ECO:0000256" key="1">
    <source>
        <dbReference type="ARBA" id="ARBA00009080"/>
    </source>
</evidence>
<dbReference type="PIRSF" id="PIRSF000103">
    <property type="entry name" value="HIBADH"/>
    <property type="match status" value="1"/>
</dbReference>
<dbReference type="EMBL" id="MCHY01000002">
    <property type="protein sequence ID" value="RKD26774.1"/>
    <property type="molecule type" value="Genomic_DNA"/>
</dbReference>
<evidence type="ECO:0000259" key="6">
    <source>
        <dbReference type="Pfam" id="PF14833"/>
    </source>
</evidence>
<feature type="domain" description="6-phosphogluconate dehydrogenase NADP-binding" evidence="5">
    <location>
        <begin position="7"/>
        <end position="164"/>
    </location>
</feature>
<dbReference type="GO" id="GO:0016054">
    <property type="term" value="P:organic acid catabolic process"/>
    <property type="evidence" value="ECO:0007669"/>
    <property type="project" value="UniProtKB-ARBA"/>
</dbReference>
<dbReference type="SUPFAM" id="SSF48179">
    <property type="entry name" value="6-phosphogluconate dehydrogenase C-terminal domain-like"/>
    <property type="match status" value="1"/>
</dbReference>
<dbReference type="InterPro" id="IPR006115">
    <property type="entry name" value="6PGDH_NADP-bd"/>
</dbReference>
<dbReference type="Gene3D" id="3.40.50.720">
    <property type="entry name" value="NAD(P)-binding Rossmann-like Domain"/>
    <property type="match status" value="1"/>
</dbReference>
<evidence type="ECO:0000313" key="7">
    <source>
        <dbReference type="EMBL" id="RKD26774.1"/>
    </source>
</evidence>
<proteinExistence type="inferred from homology"/>
<dbReference type="Proteomes" id="UP000284219">
    <property type="component" value="Unassembled WGS sequence"/>
</dbReference>
<dbReference type="GO" id="GO:0050661">
    <property type="term" value="F:NADP binding"/>
    <property type="evidence" value="ECO:0007669"/>
    <property type="project" value="InterPro"/>
</dbReference>
<evidence type="ECO:0000256" key="4">
    <source>
        <dbReference type="PIRSR" id="PIRSR000103-1"/>
    </source>
</evidence>
<dbReference type="AlphaFoldDB" id="A0A419SQJ4"/>
<dbReference type="RefSeq" id="WP_120188058.1">
    <property type="nucleotide sequence ID" value="NZ_MCHY01000002.1"/>
</dbReference>
<keyword evidence="3" id="KW-0520">NAD</keyword>
<feature type="domain" description="3-hydroxyisobutyrate dehydrogenase-like NAD-binding" evidence="6">
    <location>
        <begin position="169"/>
        <end position="289"/>
    </location>
</feature>
<dbReference type="PANTHER" id="PTHR43060">
    <property type="entry name" value="3-HYDROXYISOBUTYRATE DEHYDROGENASE-LIKE 1, MITOCHONDRIAL-RELATED"/>
    <property type="match status" value="1"/>
</dbReference>